<proteinExistence type="predicted"/>
<accession>L0DGV4</accession>
<dbReference type="Proteomes" id="UP000010798">
    <property type="component" value="Chromosome"/>
</dbReference>
<dbReference type="HOGENOM" id="CLU_1097928_0_0_0"/>
<protein>
    <submittedName>
        <fullName evidence="2">Uncharacterized protein</fullName>
    </submittedName>
</protein>
<evidence type="ECO:0000313" key="3">
    <source>
        <dbReference type="Proteomes" id="UP000010798"/>
    </source>
</evidence>
<keyword evidence="1" id="KW-0472">Membrane</keyword>
<gene>
    <name evidence="2" type="ordered locus">Sinac_3815</name>
</gene>
<keyword evidence="1" id="KW-0812">Transmembrane</keyword>
<keyword evidence="3" id="KW-1185">Reference proteome</keyword>
<dbReference type="RefSeq" id="WP_015247186.1">
    <property type="nucleotide sequence ID" value="NC_019892.1"/>
</dbReference>
<feature type="transmembrane region" description="Helical" evidence="1">
    <location>
        <begin position="231"/>
        <end position="252"/>
    </location>
</feature>
<keyword evidence="1" id="KW-1133">Transmembrane helix</keyword>
<name>L0DGV4_SINAD</name>
<sequence length="253" mass="27204">MKSLMFLFLATLGMIELGVMGSHNHCPAARPHATYGAVRHIALATPPEGLEREPAEGLPVPIYPGTRVDTAKIQPPQPPSIAHETSRLIARNPDQASPISMVENQVVTGRISATETRARDDARVQLQHQVAAWLAPDAPASWKPPAPAIDRLIVRTEIEPIDKDYGTLYKATLHVDSTPARRAEILAAYQHELVVRRMVLMGGGLAVILSCLAAVAGYIRADEATKGYYTNWLRAAAAAGVGASGVLVYQLLA</sequence>
<feature type="transmembrane region" description="Helical" evidence="1">
    <location>
        <begin position="198"/>
        <end position="219"/>
    </location>
</feature>
<organism evidence="2 3">
    <name type="scientific">Singulisphaera acidiphila (strain ATCC BAA-1392 / DSM 18658 / VKM B-2454 / MOB10)</name>
    <dbReference type="NCBI Taxonomy" id="886293"/>
    <lineage>
        <taxon>Bacteria</taxon>
        <taxon>Pseudomonadati</taxon>
        <taxon>Planctomycetota</taxon>
        <taxon>Planctomycetia</taxon>
        <taxon>Isosphaerales</taxon>
        <taxon>Isosphaeraceae</taxon>
        <taxon>Singulisphaera</taxon>
    </lineage>
</organism>
<dbReference type="KEGG" id="saci:Sinac_3815"/>
<dbReference type="STRING" id="886293.Sinac_3815"/>
<reference evidence="2 3" key="1">
    <citation type="submission" date="2012-02" db="EMBL/GenBank/DDBJ databases">
        <title>Complete sequence of chromosome of Singulisphaera acidiphila DSM 18658.</title>
        <authorList>
            <consortium name="US DOE Joint Genome Institute (JGI-PGF)"/>
            <person name="Lucas S."/>
            <person name="Copeland A."/>
            <person name="Lapidus A."/>
            <person name="Glavina del Rio T."/>
            <person name="Dalin E."/>
            <person name="Tice H."/>
            <person name="Bruce D."/>
            <person name="Goodwin L."/>
            <person name="Pitluck S."/>
            <person name="Peters L."/>
            <person name="Ovchinnikova G."/>
            <person name="Chertkov O."/>
            <person name="Kyrpides N."/>
            <person name="Mavromatis K."/>
            <person name="Ivanova N."/>
            <person name="Brettin T."/>
            <person name="Detter J.C."/>
            <person name="Han C."/>
            <person name="Larimer F."/>
            <person name="Land M."/>
            <person name="Hauser L."/>
            <person name="Markowitz V."/>
            <person name="Cheng J.-F."/>
            <person name="Hugenholtz P."/>
            <person name="Woyke T."/>
            <person name="Wu D."/>
            <person name="Tindall B."/>
            <person name="Pomrenke H."/>
            <person name="Brambilla E."/>
            <person name="Klenk H.-P."/>
            <person name="Eisen J.A."/>
        </authorList>
    </citation>
    <scope>NUCLEOTIDE SEQUENCE [LARGE SCALE GENOMIC DNA]</scope>
    <source>
        <strain evidence="3">ATCC BAA-1392 / DSM 18658 / VKM B-2454 / MOB10</strain>
    </source>
</reference>
<dbReference type="EMBL" id="CP003364">
    <property type="protein sequence ID" value="AGA28048.1"/>
    <property type="molecule type" value="Genomic_DNA"/>
</dbReference>
<dbReference type="OrthoDB" id="287894at2"/>
<evidence type="ECO:0000256" key="1">
    <source>
        <dbReference type="SAM" id="Phobius"/>
    </source>
</evidence>
<dbReference type="AlphaFoldDB" id="L0DGV4"/>
<evidence type="ECO:0000313" key="2">
    <source>
        <dbReference type="EMBL" id="AGA28048.1"/>
    </source>
</evidence>